<sequence length="150" mass="17301">MLVKSPKSSTRKWLKRGAFFLIAAEGVSFLGSYFLWYKVNTDRESRKYLRDNYPALLSLLECQRIVLMARVAKSIFWLAAFTGLGYGLLGLTKTPEEIKKISRDLPGAEKDPRNIYKEKQKFINTLEAAAKSEKPFYLLTKEEIEATIRR</sequence>
<dbReference type="OrthoDB" id="5804148at2759"/>
<dbReference type="EMBL" id="JAACXV010000015">
    <property type="protein sequence ID" value="KAF7287251.1"/>
    <property type="molecule type" value="Genomic_DNA"/>
</dbReference>
<evidence type="ECO:0008006" key="4">
    <source>
        <dbReference type="Google" id="ProtNLM"/>
    </source>
</evidence>
<keyword evidence="1" id="KW-1133">Transmembrane helix</keyword>
<keyword evidence="3" id="KW-1185">Reference proteome</keyword>
<feature type="transmembrane region" description="Helical" evidence="1">
    <location>
        <begin position="74"/>
        <end position="92"/>
    </location>
</feature>
<dbReference type="AlphaFoldDB" id="A0A834MLN8"/>
<protein>
    <recommendedName>
        <fullName evidence="4">Ubiquinol-cytochrome-c reductase complex assembly factor 3</fullName>
    </recommendedName>
</protein>
<accession>A0A834MLN8</accession>
<organism evidence="2 3">
    <name type="scientific">Rhynchophorus ferrugineus</name>
    <name type="common">Red palm weevil</name>
    <name type="synonym">Curculio ferrugineus</name>
    <dbReference type="NCBI Taxonomy" id="354439"/>
    <lineage>
        <taxon>Eukaryota</taxon>
        <taxon>Metazoa</taxon>
        <taxon>Ecdysozoa</taxon>
        <taxon>Arthropoda</taxon>
        <taxon>Hexapoda</taxon>
        <taxon>Insecta</taxon>
        <taxon>Pterygota</taxon>
        <taxon>Neoptera</taxon>
        <taxon>Endopterygota</taxon>
        <taxon>Coleoptera</taxon>
        <taxon>Polyphaga</taxon>
        <taxon>Cucujiformia</taxon>
        <taxon>Curculionidae</taxon>
        <taxon>Dryophthorinae</taxon>
        <taxon>Rhynchophorus</taxon>
    </lineage>
</organism>
<evidence type="ECO:0000313" key="2">
    <source>
        <dbReference type="EMBL" id="KAF7287251.1"/>
    </source>
</evidence>
<name>A0A834MLN8_RHYFE</name>
<feature type="transmembrane region" description="Helical" evidence="1">
    <location>
        <begin position="17"/>
        <end position="36"/>
    </location>
</feature>
<reference evidence="2" key="1">
    <citation type="submission" date="2020-08" db="EMBL/GenBank/DDBJ databases">
        <title>Genome sequencing and assembly of the red palm weevil Rhynchophorus ferrugineus.</title>
        <authorList>
            <person name="Dias G.B."/>
            <person name="Bergman C.M."/>
            <person name="Manee M."/>
        </authorList>
    </citation>
    <scope>NUCLEOTIDE SEQUENCE</scope>
    <source>
        <strain evidence="2">AA-2017</strain>
        <tissue evidence="2">Whole larva</tissue>
    </source>
</reference>
<gene>
    <name evidence="2" type="ORF">GWI33_002070</name>
</gene>
<evidence type="ECO:0000256" key="1">
    <source>
        <dbReference type="SAM" id="Phobius"/>
    </source>
</evidence>
<evidence type="ECO:0000313" key="3">
    <source>
        <dbReference type="Proteomes" id="UP000625711"/>
    </source>
</evidence>
<dbReference type="Proteomes" id="UP000625711">
    <property type="component" value="Unassembled WGS sequence"/>
</dbReference>
<proteinExistence type="predicted"/>
<keyword evidence="1" id="KW-0472">Membrane</keyword>
<comment type="caution">
    <text evidence="2">The sequence shown here is derived from an EMBL/GenBank/DDBJ whole genome shotgun (WGS) entry which is preliminary data.</text>
</comment>
<keyword evidence="1" id="KW-0812">Transmembrane</keyword>